<reference evidence="12 13" key="1">
    <citation type="journal article" date="2000" name="J. Gen. Virol.">
        <title>DNA sequence of frog adenovirus.</title>
        <authorList>
            <person name="Davison A.J."/>
            <person name="Wright K.M."/>
            <person name="Harrach B."/>
        </authorList>
    </citation>
    <scope>NUCLEOTIDE SEQUENCE [LARGE SCALE GENOMIC DNA]</scope>
    <source>
        <strain evidence="13">ATCC VR-896</strain>
    </source>
</reference>
<dbReference type="EMBL" id="AF224336">
    <property type="protein sequence ID" value="AAF86927.1"/>
    <property type="molecule type" value="Genomic_DNA"/>
</dbReference>
<dbReference type="RefSeq" id="NP_062438.1">
    <property type="nucleotide sequence ID" value="NC_002501.1"/>
</dbReference>
<dbReference type="Pfam" id="PF02455">
    <property type="entry name" value="Hex_IIIa"/>
    <property type="match status" value="1"/>
</dbReference>
<organism evidence="12 13">
    <name type="scientific">Frog adenovirus 1 (strain ATCC VR-896)</name>
    <name type="common">FrAdV-1</name>
    <dbReference type="NCBI Taxonomy" id="114102"/>
    <lineage>
        <taxon>Viruses</taxon>
        <taxon>Varidnaviria</taxon>
        <taxon>Bamfordvirae</taxon>
        <taxon>Preplasmiviricota</taxon>
        <taxon>Polisuviricotina</taxon>
        <taxon>Pharingeaviricetes</taxon>
        <taxon>Rowavirales</taxon>
        <taxon>Adenoviridae</taxon>
        <taxon>Siadenovirus</taxon>
        <taxon>Siadenovirus ranae</taxon>
        <taxon>Frog adenovirus</taxon>
    </lineage>
</organism>
<organismHost>
    <name type="scientific">Lithobates pipiens</name>
    <name type="common">Northern leopard frog</name>
    <name type="synonym">Rana pipiens</name>
    <dbReference type="NCBI Taxonomy" id="8404"/>
</organismHost>
<feature type="region of interest" description="Disordered" evidence="11">
    <location>
        <begin position="395"/>
        <end position="422"/>
    </location>
</feature>
<dbReference type="GeneID" id="1732686"/>
<comment type="similarity">
    <text evidence="1">Belongs to the adenoviridae hexon-linking protein IIIa family.</text>
</comment>
<evidence type="ECO:0000256" key="7">
    <source>
        <dbReference type="ARBA" id="ARBA00022921"/>
    </source>
</evidence>
<dbReference type="Proteomes" id="UP000009247">
    <property type="component" value="Segment"/>
</dbReference>
<dbReference type="KEGG" id="vg:1732686"/>
<dbReference type="OrthoDB" id="4338at10239"/>
<evidence type="ECO:0000256" key="4">
    <source>
        <dbReference type="ARBA" id="ARBA00022562"/>
    </source>
</evidence>
<dbReference type="Gene3D" id="1.20.120.1500">
    <property type="entry name" value="Pre-hexon-linking protein IIIa"/>
    <property type="match status" value="1"/>
</dbReference>
<evidence type="ECO:0000256" key="8">
    <source>
        <dbReference type="ARBA" id="ARBA00023093"/>
    </source>
</evidence>
<evidence type="ECO:0000313" key="12">
    <source>
        <dbReference type="EMBL" id="AAF86927.1"/>
    </source>
</evidence>
<dbReference type="GO" id="GO:0098021">
    <property type="term" value="C:viral capsid, decoration"/>
    <property type="evidence" value="ECO:0007669"/>
    <property type="project" value="UniProtKB-KW"/>
</dbReference>
<keyword evidence="7" id="KW-0426">Late protein</keyword>
<evidence type="ECO:0000256" key="2">
    <source>
        <dbReference type="ARBA" id="ARBA00022553"/>
    </source>
</evidence>
<keyword evidence="2" id="KW-0597">Phosphoprotein</keyword>
<evidence type="ECO:0000256" key="9">
    <source>
        <dbReference type="ARBA" id="ARBA00023219"/>
    </source>
</evidence>
<evidence type="ECO:0000256" key="3">
    <source>
        <dbReference type="ARBA" id="ARBA00022561"/>
    </source>
</evidence>
<dbReference type="InterPro" id="IPR003479">
    <property type="entry name" value="Hex_IIIa"/>
</dbReference>
<proteinExistence type="inferred from homology"/>
<evidence type="ECO:0000256" key="10">
    <source>
        <dbReference type="ARBA" id="ARBA00046738"/>
    </source>
</evidence>
<keyword evidence="5" id="KW-1188">Viral release from host cell</keyword>
<evidence type="ECO:0000256" key="1">
    <source>
        <dbReference type="ARBA" id="ARBA00010762"/>
    </source>
</evidence>
<dbReference type="InterPro" id="IPR043053">
    <property type="entry name" value="Hex_IIIa_N"/>
</dbReference>
<evidence type="ECO:0000313" key="13">
    <source>
        <dbReference type="Proteomes" id="UP000009247"/>
    </source>
</evidence>
<keyword evidence="4" id="KW-1048">Host nucleus</keyword>
<name>Q9III0_ADEF1</name>
<protein>
    <submittedName>
        <fullName evidence="12">PIIIa</fullName>
    </submittedName>
</protein>
<comment type="subunit">
    <text evidence="10">Interacts with hexon proteins; this interaction tethers the peripentonal hexons to hexons situated in the facet. Interacts with the penton protein (via N-terminus). Interacts with packaging protein 3; this interaction is required to promote correct genome packaging.</text>
</comment>
<sequence length="484" mass="54691">MDTKEFLAHILAGQSPNLTREFQSLPLSYKIVDLEKAIVEPKKSDTPNNLAKIVRRLVEIKAIYPDEASTIYDRLLSRMMKFNSIRHHNALDSLVQEVQVGQKQAILDKIKEAPTVSNMTVLQHFYDTLPPTVEKGQQNYDVFKNLLRQFVLEYHKYVVIFKSGSDVFLQFNYGPQIERVNLTQAFQTLQNLWGVQVVNRHNIPSLTAMLSPQTRLLLLLVAPLSQPSYFSKNSFLEYLMTVYKQTLGGPVDGETVAEIDEVITSLGPSYNKLGIRSALNFLVTNQEKKFVPEVQSLSQSELGALRFIQKLLRTKITGRRPLKQRDLDNVFQGLDMYVFGDNILFVNRLFDYFTKVLQTDAGKLNHIIMDPTWTPPPMFFVKEVLIPQDLALPDSPPASRRGLPPPPPPVAGPFSDTEDDDDDVIPPLYDQPRNPVAIDVESLSAAFSKLKGKGELRGHGLKAVSSSVLARIRSVVRQMGLRPY</sequence>
<evidence type="ECO:0000256" key="11">
    <source>
        <dbReference type="SAM" id="MobiDB-lite"/>
    </source>
</evidence>
<keyword evidence="8" id="KW-1232">Capsid decoration protein</keyword>
<keyword evidence="3" id="KW-0167">Capsid protein</keyword>
<keyword evidence="9" id="KW-0231">Viral genome packaging</keyword>
<evidence type="ECO:0000256" key="5">
    <source>
        <dbReference type="ARBA" id="ARBA00022612"/>
    </source>
</evidence>
<accession>Q9III0</accession>
<keyword evidence="6" id="KW-0946">Virion</keyword>
<evidence type="ECO:0000256" key="6">
    <source>
        <dbReference type="ARBA" id="ARBA00022844"/>
    </source>
</evidence>
<keyword evidence="13" id="KW-1185">Reference proteome</keyword>